<reference evidence="1 2" key="1">
    <citation type="journal article" date="2018" name="New Phytol.">
        <title>Phylogenomics of Endogonaceae and evolution of mycorrhizas within Mucoromycota.</title>
        <authorList>
            <person name="Chang Y."/>
            <person name="Desiro A."/>
            <person name="Na H."/>
            <person name="Sandor L."/>
            <person name="Lipzen A."/>
            <person name="Clum A."/>
            <person name="Barry K."/>
            <person name="Grigoriev I.V."/>
            <person name="Martin F.M."/>
            <person name="Stajich J.E."/>
            <person name="Smith M.E."/>
            <person name="Bonito G."/>
            <person name="Spatafora J.W."/>
        </authorList>
    </citation>
    <scope>NUCLEOTIDE SEQUENCE [LARGE SCALE GENOMIC DNA]</scope>
    <source>
        <strain evidence="1 2">GMNB39</strain>
    </source>
</reference>
<comment type="caution">
    <text evidence="1">The sequence shown here is derived from an EMBL/GenBank/DDBJ whole genome shotgun (WGS) entry which is preliminary data.</text>
</comment>
<proteinExistence type="predicted"/>
<gene>
    <name evidence="1" type="ORF">BC936DRAFT_147827</name>
</gene>
<dbReference type="AlphaFoldDB" id="A0A433D4G2"/>
<dbReference type="EMBL" id="RBNI01006873">
    <property type="protein sequence ID" value="RUP45715.1"/>
    <property type="molecule type" value="Genomic_DNA"/>
</dbReference>
<dbReference type="Proteomes" id="UP000268093">
    <property type="component" value="Unassembled WGS sequence"/>
</dbReference>
<sequence>MSDIYHYCPPWAPFLGFAGVFSSMVFSSKVFVTFLPSCFWFALAVDGFGNELEQVLGIREHSLADHNLWITKWDRIVCGHQLFIPREPAFLPFSPIPPLSPIFSPWRCLRHREIGHRYCGNGHLPPRANYEGAHPRCHERYHCGVRSGPGGADRWHAIPDRRLLAVHV</sequence>
<keyword evidence="2" id="KW-1185">Reference proteome</keyword>
<evidence type="ECO:0000313" key="2">
    <source>
        <dbReference type="Proteomes" id="UP000268093"/>
    </source>
</evidence>
<protein>
    <submittedName>
        <fullName evidence="1">Uncharacterized protein</fullName>
    </submittedName>
</protein>
<organism evidence="1 2">
    <name type="scientific">Jimgerdemannia flammicorona</name>
    <dbReference type="NCBI Taxonomy" id="994334"/>
    <lineage>
        <taxon>Eukaryota</taxon>
        <taxon>Fungi</taxon>
        <taxon>Fungi incertae sedis</taxon>
        <taxon>Mucoromycota</taxon>
        <taxon>Mucoromycotina</taxon>
        <taxon>Endogonomycetes</taxon>
        <taxon>Endogonales</taxon>
        <taxon>Endogonaceae</taxon>
        <taxon>Jimgerdemannia</taxon>
    </lineage>
</organism>
<name>A0A433D4G2_9FUNG</name>
<accession>A0A433D4G2</accession>
<evidence type="ECO:0000313" key="1">
    <source>
        <dbReference type="EMBL" id="RUP45715.1"/>
    </source>
</evidence>